<gene>
    <name evidence="5" type="ORF">DES41_110123</name>
</gene>
<dbReference type="RefSeq" id="WP_114471269.1">
    <property type="nucleotide sequence ID" value="NZ_QPJK01000010.1"/>
</dbReference>
<organism evidence="5 6">
    <name type="scientific">Pseudorhodoferax soli</name>
    <dbReference type="NCBI Taxonomy" id="545864"/>
    <lineage>
        <taxon>Bacteria</taxon>
        <taxon>Pseudomonadati</taxon>
        <taxon>Pseudomonadota</taxon>
        <taxon>Betaproteobacteria</taxon>
        <taxon>Burkholderiales</taxon>
        <taxon>Comamonadaceae</taxon>
    </lineage>
</organism>
<feature type="active site" description="Proton donor" evidence="1">
    <location>
        <position position="54"/>
    </location>
</feature>
<dbReference type="InterPro" id="IPR036812">
    <property type="entry name" value="NAD(P)_OxRdtase_dom_sf"/>
</dbReference>
<dbReference type="Proteomes" id="UP000252884">
    <property type="component" value="Unassembled WGS sequence"/>
</dbReference>
<reference evidence="5 6" key="1">
    <citation type="submission" date="2018-07" db="EMBL/GenBank/DDBJ databases">
        <title>Genomic Encyclopedia of Type Strains, Phase IV (KMG-IV): sequencing the most valuable type-strain genomes for metagenomic binning, comparative biology and taxonomic classification.</title>
        <authorList>
            <person name="Goeker M."/>
        </authorList>
    </citation>
    <scope>NUCLEOTIDE SEQUENCE [LARGE SCALE GENOMIC DNA]</scope>
    <source>
        <strain evidence="5 6">DSM 21634</strain>
    </source>
</reference>
<dbReference type="OrthoDB" id="9772407at2"/>
<proteinExistence type="predicted"/>
<dbReference type="PANTHER" id="PTHR43638:SF3">
    <property type="entry name" value="ALDEHYDE REDUCTASE"/>
    <property type="match status" value="1"/>
</dbReference>
<dbReference type="PANTHER" id="PTHR43638">
    <property type="entry name" value="OXIDOREDUCTASE, ALDO/KETO REDUCTASE FAMILY PROTEIN"/>
    <property type="match status" value="1"/>
</dbReference>
<evidence type="ECO:0000256" key="3">
    <source>
        <dbReference type="PIRSR" id="PIRSR000097-3"/>
    </source>
</evidence>
<dbReference type="AlphaFoldDB" id="A0A368XIB4"/>
<evidence type="ECO:0000259" key="4">
    <source>
        <dbReference type="Pfam" id="PF00248"/>
    </source>
</evidence>
<dbReference type="InterPro" id="IPR023210">
    <property type="entry name" value="NADP_OxRdtase_dom"/>
</dbReference>
<feature type="domain" description="NADP-dependent oxidoreductase" evidence="4">
    <location>
        <begin position="16"/>
        <end position="268"/>
    </location>
</feature>
<dbReference type="SUPFAM" id="SSF51430">
    <property type="entry name" value="NAD(P)-linked oxidoreductase"/>
    <property type="match status" value="1"/>
</dbReference>
<sequence length="284" mass="30477">MHSIPLPGTGPALPALGLGTWRIGESKARRATEVKALRSALDMGWRLVDTAEMYGEGGSEEAIGQALAEAGRGGLRREELFLVSKVYPHNASRQGTVAACERSLRRLGVDRLDLYLLHWRGGVPLAETVEAMESLVAAGRIARWGVSNFDVDDMQELWSVDGGTACAANQVYYSITERGPAHSLLPWLREHGVALMAYSPLDQGALADDAALQALAERQGCSTAQLALAWLLAQAGVNALPKAVGEAHLRENLAAAELVLKDEVSAELSRRYPPPARKPPLAMV</sequence>
<comment type="caution">
    <text evidence="5">The sequence shown here is derived from an EMBL/GenBank/DDBJ whole genome shotgun (WGS) entry which is preliminary data.</text>
</comment>
<feature type="binding site" evidence="2">
    <location>
        <position position="118"/>
    </location>
    <ligand>
        <name>substrate</name>
    </ligand>
</feature>
<evidence type="ECO:0000313" key="6">
    <source>
        <dbReference type="Proteomes" id="UP000252884"/>
    </source>
</evidence>
<accession>A0A368XIB4</accession>
<dbReference type="GO" id="GO:0016491">
    <property type="term" value="F:oxidoreductase activity"/>
    <property type="evidence" value="ECO:0007669"/>
    <property type="project" value="InterPro"/>
</dbReference>
<feature type="site" description="Lowers pKa of active site Tyr" evidence="3">
    <location>
        <position position="85"/>
    </location>
</feature>
<dbReference type="Gene3D" id="3.20.20.100">
    <property type="entry name" value="NADP-dependent oxidoreductase domain"/>
    <property type="match status" value="1"/>
</dbReference>
<protein>
    <submittedName>
        <fullName evidence="5">Diketogulonate reductase-like aldo/keto reductase</fullName>
    </submittedName>
</protein>
<keyword evidence="6" id="KW-1185">Reference proteome</keyword>
<evidence type="ECO:0000256" key="1">
    <source>
        <dbReference type="PIRSR" id="PIRSR000097-1"/>
    </source>
</evidence>
<dbReference type="PRINTS" id="PR00069">
    <property type="entry name" value="ALDKETRDTASE"/>
</dbReference>
<evidence type="ECO:0000313" key="5">
    <source>
        <dbReference type="EMBL" id="RCW66758.1"/>
    </source>
</evidence>
<dbReference type="EMBL" id="QPJK01000010">
    <property type="protein sequence ID" value="RCW66758.1"/>
    <property type="molecule type" value="Genomic_DNA"/>
</dbReference>
<dbReference type="InterPro" id="IPR020471">
    <property type="entry name" value="AKR"/>
</dbReference>
<dbReference type="PIRSF" id="PIRSF000097">
    <property type="entry name" value="AKR"/>
    <property type="match status" value="1"/>
</dbReference>
<evidence type="ECO:0000256" key="2">
    <source>
        <dbReference type="PIRSR" id="PIRSR000097-2"/>
    </source>
</evidence>
<name>A0A368XIB4_9BURK</name>
<dbReference type="Pfam" id="PF00248">
    <property type="entry name" value="Aldo_ket_red"/>
    <property type="match status" value="1"/>
</dbReference>